<feature type="binding site" evidence="3">
    <location>
        <position position="216"/>
    </location>
    <ligand>
        <name>a divalent metal cation</name>
        <dbReference type="ChEBI" id="CHEBI:60240"/>
    </ligand>
</feature>
<proteinExistence type="inferred from homology"/>
<feature type="binding site" evidence="3">
    <location>
        <position position="163"/>
    </location>
    <ligand>
        <name>a divalent metal cation</name>
        <dbReference type="ChEBI" id="CHEBI:60240"/>
    </ligand>
</feature>
<name>A0A0J9XFI1_GEOCN</name>
<gene>
    <name evidence="5" type="ORF">BN980_GECA14s00065g</name>
</gene>
<dbReference type="OrthoDB" id="423498at2759"/>
<dbReference type="EMBL" id="CCBN010000014">
    <property type="protein sequence ID" value="CDO56145.1"/>
    <property type="molecule type" value="Genomic_DNA"/>
</dbReference>
<dbReference type="GO" id="GO:0004341">
    <property type="term" value="F:gluconolactonase activity"/>
    <property type="evidence" value="ECO:0007669"/>
    <property type="project" value="TreeGrafter"/>
</dbReference>
<organism evidence="5 6">
    <name type="scientific">Geotrichum candidum</name>
    <name type="common">Oospora lactis</name>
    <name type="synonym">Dipodascus geotrichum</name>
    <dbReference type="NCBI Taxonomy" id="1173061"/>
    <lineage>
        <taxon>Eukaryota</taxon>
        <taxon>Fungi</taxon>
        <taxon>Dikarya</taxon>
        <taxon>Ascomycota</taxon>
        <taxon>Saccharomycotina</taxon>
        <taxon>Dipodascomycetes</taxon>
        <taxon>Dipodascales</taxon>
        <taxon>Dipodascaceae</taxon>
        <taxon>Geotrichum</taxon>
    </lineage>
</organism>
<comment type="caution">
    <text evidence="5">The sequence shown here is derived from an EMBL/GenBank/DDBJ whole genome shotgun (WGS) entry which is preliminary data.</text>
</comment>
<reference evidence="5" key="1">
    <citation type="submission" date="2014-03" db="EMBL/GenBank/DDBJ databases">
        <authorList>
            <person name="Casaregola S."/>
        </authorList>
    </citation>
    <scope>NUCLEOTIDE SEQUENCE [LARGE SCALE GENOMIC DNA]</scope>
    <source>
        <strain evidence="5">CLIB 918</strain>
    </source>
</reference>
<evidence type="ECO:0000256" key="1">
    <source>
        <dbReference type="ARBA" id="ARBA00008853"/>
    </source>
</evidence>
<sequence length="316" mass="35243">MVRTSNVSGTFIASKNRLAEGPTYDARTHRFYWVDITNNQINWIEYDDPETIHRVKTNHPVGVIALTSQPNKLLVGAKLGFGFVDLTTPIETAEIDYVLKVHTEEPDASELRFNDGYVDAKGRFYAGSMVDLGFEEKPIGKLYCFDFSKNTANVVETGLTVPNGMGWSPDNKIMYHTDSPRSTIYQYDYDLETGAMTNRRVFVKVNFEGVAVPEPDGLCVSQDGSVWTAIFSTSTVQRYSPQGELLEEITFPAPRVTCPALVGPNYNELVVTSMSLYNERPNYHELAKTEQGEGGNLFKTVLDGVVGIPRNLVNID</sequence>
<dbReference type="PANTHER" id="PTHR10907:SF47">
    <property type="entry name" value="REGUCALCIN"/>
    <property type="match status" value="1"/>
</dbReference>
<keyword evidence="6" id="KW-1185">Reference proteome</keyword>
<dbReference type="Gene3D" id="2.120.10.30">
    <property type="entry name" value="TolB, C-terminal domain"/>
    <property type="match status" value="1"/>
</dbReference>
<comment type="similarity">
    <text evidence="1">Belongs to the SMP-30/CGR1 family.</text>
</comment>
<keyword evidence="3" id="KW-0862">Zinc</keyword>
<accession>A0A0J9XFI1</accession>
<evidence type="ECO:0000313" key="5">
    <source>
        <dbReference type="EMBL" id="CDO56145.1"/>
    </source>
</evidence>
<feature type="binding site" evidence="3">
    <location>
        <position position="114"/>
    </location>
    <ligand>
        <name>substrate</name>
    </ligand>
</feature>
<protein>
    <recommendedName>
        <fullName evidence="4">SMP-30/Gluconolactonase/LRE-like region domain-containing protein</fullName>
    </recommendedName>
</protein>
<dbReference type="PRINTS" id="PR01790">
    <property type="entry name" value="SMP30FAMILY"/>
</dbReference>
<dbReference type="InterPro" id="IPR013658">
    <property type="entry name" value="SGL"/>
</dbReference>
<dbReference type="Pfam" id="PF08450">
    <property type="entry name" value="SGL"/>
    <property type="match status" value="1"/>
</dbReference>
<dbReference type="InterPro" id="IPR005511">
    <property type="entry name" value="SMP-30"/>
</dbReference>
<dbReference type="GO" id="GO:0005509">
    <property type="term" value="F:calcium ion binding"/>
    <property type="evidence" value="ECO:0007669"/>
    <property type="project" value="TreeGrafter"/>
</dbReference>
<feature type="active site" description="Proton donor/acceptor" evidence="2">
    <location>
        <position position="216"/>
    </location>
</feature>
<feature type="binding site" evidence="3">
    <location>
        <position position="112"/>
    </location>
    <ligand>
        <name>substrate</name>
    </ligand>
</feature>
<dbReference type="AlphaFoldDB" id="A0A0J9XFI1"/>
<dbReference type="SUPFAM" id="SSF63829">
    <property type="entry name" value="Calcium-dependent phosphotriesterase"/>
    <property type="match status" value="1"/>
</dbReference>
<dbReference type="InterPro" id="IPR011042">
    <property type="entry name" value="6-blade_b-propeller_TolB-like"/>
</dbReference>
<feature type="binding site" evidence="3">
    <location>
        <position position="20"/>
    </location>
    <ligand>
        <name>a divalent metal cation</name>
        <dbReference type="ChEBI" id="CHEBI:60240"/>
    </ligand>
</feature>
<dbReference type="Proteomes" id="UP000242525">
    <property type="component" value="Unassembled WGS sequence"/>
</dbReference>
<keyword evidence="3" id="KW-0479">Metal-binding</keyword>
<evidence type="ECO:0000313" key="6">
    <source>
        <dbReference type="Proteomes" id="UP000242525"/>
    </source>
</evidence>
<evidence type="ECO:0000259" key="4">
    <source>
        <dbReference type="Pfam" id="PF08450"/>
    </source>
</evidence>
<evidence type="ECO:0000256" key="3">
    <source>
        <dbReference type="PIRSR" id="PIRSR605511-2"/>
    </source>
</evidence>
<dbReference type="PANTHER" id="PTHR10907">
    <property type="entry name" value="REGUCALCIN"/>
    <property type="match status" value="1"/>
</dbReference>
<evidence type="ECO:0000256" key="2">
    <source>
        <dbReference type="PIRSR" id="PIRSR605511-1"/>
    </source>
</evidence>
<comment type="cofactor">
    <cofactor evidence="3">
        <name>Zn(2+)</name>
        <dbReference type="ChEBI" id="CHEBI:29105"/>
    </cofactor>
    <text evidence="3">Binds 1 divalent metal cation per subunit.</text>
</comment>
<dbReference type="STRING" id="1173061.A0A0J9XFI1"/>
<feature type="domain" description="SMP-30/Gluconolactonase/LRE-like region" evidence="4">
    <location>
        <begin position="18"/>
        <end position="274"/>
    </location>
</feature>